<sequence length="121" mass="14387">MLMDMFYSANDGIVKHRRSYHFHEAMLKINEHMQKLWKSQVEEKSLLSSISSWIMNLPFDTEVKEWLAAEERDKQGIQMKNILPTVVDKFLKLGCHNCNTFDLFRINCIEIARCMEYIVIE</sequence>
<name>A0A922EBA9_CARIL</name>
<accession>A0A922EBA9</accession>
<evidence type="ECO:0000313" key="2">
    <source>
        <dbReference type="Proteomes" id="UP000811246"/>
    </source>
</evidence>
<comment type="caution">
    <text evidence="1">The sequence shown here is derived from an EMBL/GenBank/DDBJ whole genome shotgun (WGS) entry which is preliminary data.</text>
</comment>
<dbReference type="EMBL" id="CM031832">
    <property type="protein sequence ID" value="KAG6699056.1"/>
    <property type="molecule type" value="Genomic_DNA"/>
</dbReference>
<reference evidence="1" key="1">
    <citation type="submission" date="2021-01" db="EMBL/GenBank/DDBJ databases">
        <authorList>
            <person name="Lovell J.T."/>
            <person name="Bentley N."/>
            <person name="Bhattarai G."/>
            <person name="Jenkins J.W."/>
            <person name="Sreedasyam A."/>
            <person name="Alarcon Y."/>
            <person name="Bock C."/>
            <person name="Boston L."/>
            <person name="Carlson J."/>
            <person name="Cervantes K."/>
            <person name="Clermont K."/>
            <person name="Krom N."/>
            <person name="Kubenka K."/>
            <person name="Mamidi S."/>
            <person name="Mattison C."/>
            <person name="Monteros M."/>
            <person name="Pisani C."/>
            <person name="Plott C."/>
            <person name="Rajasekar S."/>
            <person name="Rhein H.S."/>
            <person name="Rohla C."/>
            <person name="Song M."/>
            <person name="Hilaire R.S."/>
            <person name="Shu S."/>
            <person name="Wells L."/>
            <person name="Wang X."/>
            <person name="Webber J."/>
            <person name="Heerema R.J."/>
            <person name="Klein P."/>
            <person name="Conner P."/>
            <person name="Grauke L."/>
            <person name="Grimwood J."/>
            <person name="Schmutz J."/>
            <person name="Randall J.J."/>
        </authorList>
    </citation>
    <scope>NUCLEOTIDE SEQUENCE</scope>
    <source>
        <tissue evidence="1">Leaf</tissue>
    </source>
</reference>
<dbReference type="Proteomes" id="UP000811246">
    <property type="component" value="Chromosome 8"/>
</dbReference>
<organism evidence="1 2">
    <name type="scientific">Carya illinoinensis</name>
    <name type="common">Pecan</name>
    <dbReference type="NCBI Taxonomy" id="32201"/>
    <lineage>
        <taxon>Eukaryota</taxon>
        <taxon>Viridiplantae</taxon>
        <taxon>Streptophyta</taxon>
        <taxon>Embryophyta</taxon>
        <taxon>Tracheophyta</taxon>
        <taxon>Spermatophyta</taxon>
        <taxon>Magnoliopsida</taxon>
        <taxon>eudicotyledons</taxon>
        <taxon>Gunneridae</taxon>
        <taxon>Pentapetalae</taxon>
        <taxon>rosids</taxon>
        <taxon>fabids</taxon>
        <taxon>Fagales</taxon>
        <taxon>Juglandaceae</taxon>
        <taxon>Carya</taxon>
    </lineage>
</organism>
<evidence type="ECO:0000313" key="1">
    <source>
        <dbReference type="EMBL" id="KAG6699056.1"/>
    </source>
</evidence>
<protein>
    <submittedName>
        <fullName evidence="1">Uncharacterized protein</fullName>
    </submittedName>
</protein>
<gene>
    <name evidence="1" type="ORF">I3842_08G051200</name>
</gene>
<proteinExistence type="predicted"/>
<dbReference type="AlphaFoldDB" id="A0A922EBA9"/>